<comment type="caution">
    <text evidence="4">The sequence shown here is derived from an EMBL/GenBank/DDBJ whole genome shotgun (WGS) entry which is preliminary data.</text>
</comment>
<dbReference type="SUPFAM" id="SSF51556">
    <property type="entry name" value="Metallo-dependent hydrolases"/>
    <property type="match status" value="1"/>
</dbReference>
<organism evidence="4 5">
    <name type="scientific">Pedobacter jamesrossensis</name>
    <dbReference type="NCBI Taxonomy" id="1908238"/>
    <lineage>
        <taxon>Bacteria</taxon>
        <taxon>Pseudomonadati</taxon>
        <taxon>Bacteroidota</taxon>
        <taxon>Sphingobacteriia</taxon>
        <taxon>Sphingobacteriales</taxon>
        <taxon>Sphingobacteriaceae</taxon>
        <taxon>Pedobacter</taxon>
    </lineage>
</organism>
<keyword evidence="5" id="KW-1185">Reference proteome</keyword>
<protein>
    <recommendedName>
        <fullName evidence="6">Dihydroorotase</fullName>
    </recommendedName>
</protein>
<dbReference type="InterPro" id="IPR032466">
    <property type="entry name" value="Metal_Hydrolase"/>
</dbReference>
<reference evidence="5" key="1">
    <citation type="journal article" date="2019" name="Int. J. Syst. Evol. Microbiol.">
        <title>The Global Catalogue of Microorganisms (GCM) 10K type strain sequencing project: providing services to taxonomists for standard genome sequencing and annotation.</title>
        <authorList>
            <consortium name="The Broad Institute Genomics Platform"/>
            <consortium name="The Broad Institute Genome Sequencing Center for Infectious Disease"/>
            <person name="Wu L."/>
            <person name="Ma J."/>
        </authorList>
    </citation>
    <scope>NUCLEOTIDE SEQUENCE [LARGE SCALE GENOMIC DNA]</scope>
    <source>
        <strain evidence="5">CCM 8689</strain>
    </source>
</reference>
<gene>
    <name evidence="4" type="ORF">ACFOUY_11210</name>
</gene>
<dbReference type="InterPro" id="IPR002195">
    <property type="entry name" value="Dihydroorotase_CS"/>
</dbReference>
<evidence type="ECO:0000256" key="3">
    <source>
        <dbReference type="ARBA" id="ARBA00022801"/>
    </source>
</evidence>
<name>A0ABV8NM38_9SPHI</name>
<dbReference type="PANTHER" id="PTHR43668">
    <property type="entry name" value="ALLANTOINASE"/>
    <property type="match status" value="1"/>
</dbReference>
<sequence length="249" mass="28008">MDMPNTVPAVLTLERLEIKFKIAAQRSLANYSFFMGVCRDNWQEALRTDPSSVCGLSDDGLYLNDKEATLSNDPEIMYFLFSRCHTLVALHCEDHSVISRNIRKWGMGCEINPCKLLAMLRSEQACIEATQKVLSAAQKHSNRVHLLHISTLAEARLMDARKSVREKRITAEACLPHLYFSDQDYPTLGNSIKWNSSVKTMMDKKGLLDALLSGHLDIIATDHAPHLFIEKQGSYLKAKSGGPLVQQPY</sequence>
<evidence type="ECO:0000313" key="5">
    <source>
        <dbReference type="Proteomes" id="UP001595792"/>
    </source>
</evidence>
<evidence type="ECO:0000256" key="2">
    <source>
        <dbReference type="ARBA" id="ARBA00022723"/>
    </source>
</evidence>
<dbReference type="RefSeq" id="WP_379001813.1">
    <property type="nucleotide sequence ID" value="NZ_JBHRXC010000016.1"/>
</dbReference>
<accession>A0ABV8NM38</accession>
<proteinExistence type="predicted"/>
<dbReference type="Proteomes" id="UP001595792">
    <property type="component" value="Unassembled WGS sequence"/>
</dbReference>
<keyword evidence="2" id="KW-0479">Metal-binding</keyword>
<evidence type="ECO:0000313" key="4">
    <source>
        <dbReference type="EMBL" id="MFC4197267.1"/>
    </source>
</evidence>
<dbReference type="InterPro" id="IPR050138">
    <property type="entry name" value="DHOase/Allantoinase_Hydrolase"/>
</dbReference>
<dbReference type="EMBL" id="JBHSBY010000109">
    <property type="protein sequence ID" value="MFC4197267.1"/>
    <property type="molecule type" value="Genomic_DNA"/>
</dbReference>
<dbReference type="PANTHER" id="PTHR43668:SF4">
    <property type="entry name" value="ALLANTOINASE"/>
    <property type="match status" value="1"/>
</dbReference>
<comment type="function">
    <text evidence="1">Catalyzes the reversible cyclization of carbamoyl aspartate to dihydroorotate.</text>
</comment>
<evidence type="ECO:0000256" key="1">
    <source>
        <dbReference type="ARBA" id="ARBA00002368"/>
    </source>
</evidence>
<dbReference type="PROSITE" id="PS00483">
    <property type="entry name" value="DIHYDROOROTASE_2"/>
    <property type="match status" value="1"/>
</dbReference>
<evidence type="ECO:0008006" key="6">
    <source>
        <dbReference type="Google" id="ProtNLM"/>
    </source>
</evidence>
<keyword evidence="3" id="KW-0378">Hydrolase</keyword>
<dbReference type="Gene3D" id="3.20.20.140">
    <property type="entry name" value="Metal-dependent hydrolases"/>
    <property type="match status" value="1"/>
</dbReference>